<name>A0A9K3PBZ3_9STRA</name>
<dbReference type="EMBL" id="JAGRRH010000026">
    <property type="protein sequence ID" value="KAG7341201.1"/>
    <property type="molecule type" value="Genomic_DNA"/>
</dbReference>
<protein>
    <submittedName>
        <fullName evidence="1">Uncharacterized protein</fullName>
    </submittedName>
</protein>
<accession>A0A9K3PBZ3</accession>
<dbReference type="AlphaFoldDB" id="A0A9K3PBZ3"/>
<reference evidence="1" key="2">
    <citation type="submission" date="2021-04" db="EMBL/GenBank/DDBJ databases">
        <authorList>
            <person name="Podell S."/>
        </authorList>
    </citation>
    <scope>NUCLEOTIDE SEQUENCE</scope>
    <source>
        <strain evidence="1">Hildebrandi</strain>
    </source>
</reference>
<sequence>MASALTVNTVILHKEKTIHRRTLTTREYPEDSFHYITTLYLNRYGACIAAHKTCKPSRQDSCQAAFQAHQT</sequence>
<evidence type="ECO:0000313" key="2">
    <source>
        <dbReference type="Proteomes" id="UP000693970"/>
    </source>
</evidence>
<gene>
    <name evidence="1" type="ORF">IV203_023152</name>
</gene>
<organism evidence="1 2">
    <name type="scientific">Nitzschia inconspicua</name>
    <dbReference type="NCBI Taxonomy" id="303405"/>
    <lineage>
        <taxon>Eukaryota</taxon>
        <taxon>Sar</taxon>
        <taxon>Stramenopiles</taxon>
        <taxon>Ochrophyta</taxon>
        <taxon>Bacillariophyta</taxon>
        <taxon>Bacillariophyceae</taxon>
        <taxon>Bacillariophycidae</taxon>
        <taxon>Bacillariales</taxon>
        <taxon>Bacillariaceae</taxon>
        <taxon>Nitzschia</taxon>
    </lineage>
</organism>
<dbReference type="Proteomes" id="UP000693970">
    <property type="component" value="Unassembled WGS sequence"/>
</dbReference>
<comment type="caution">
    <text evidence="1">The sequence shown here is derived from an EMBL/GenBank/DDBJ whole genome shotgun (WGS) entry which is preliminary data.</text>
</comment>
<evidence type="ECO:0000313" key="1">
    <source>
        <dbReference type="EMBL" id="KAG7341201.1"/>
    </source>
</evidence>
<keyword evidence="2" id="KW-1185">Reference proteome</keyword>
<proteinExistence type="predicted"/>
<reference evidence="1" key="1">
    <citation type="journal article" date="2021" name="Sci. Rep.">
        <title>Diploid genomic architecture of Nitzschia inconspicua, an elite biomass production diatom.</title>
        <authorList>
            <person name="Oliver A."/>
            <person name="Podell S."/>
            <person name="Pinowska A."/>
            <person name="Traller J.C."/>
            <person name="Smith S.R."/>
            <person name="McClure R."/>
            <person name="Beliaev A."/>
            <person name="Bohutskyi P."/>
            <person name="Hill E.A."/>
            <person name="Rabines A."/>
            <person name="Zheng H."/>
            <person name="Allen L.Z."/>
            <person name="Kuo A."/>
            <person name="Grigoriev I.V."/>
            <person name="Allen A.E."/>
            <person name="Hazlebeck D."/>
            <person name="Allen E.E."/>
        </authorList>
    </citation>
    <scope>NUCLEOTIDE SEQUENCE</scope>
    <source>
        <strain evidence="1">Hildebrandi</strain>
    </source>
</reference>